<evidence type="ECO:0000313" key="9">
    <source>
        <dbReference type="Proteomes" id="UP000231267"/>
    </source>
</evidence>
<dbReference type="InterPro" id="IPR005793">
    <property type="entry name" value="Formyl_trans_C"/>
</dbReference>
<comment type="catalytic activity">
    <reaction evidence="5">
        <text>L-methionyl-tRNA(fMet) + (6R)-10-formyltetrahydrofolate = N-formyl-L-methionyl-tRNA(fMet) + (6S)-5,6,7,8-tetrahydrofolate + H(+)</text>
        <dbReference type="Rhea" id="RHEA:24380"/>
        <dbReference type="Rhea" id="RHEA-COMP:9952"/>
        <dbReference type="Rhea" id="RHEA-COMP:9953"/>
        <dbReference type="ChEBI" id="CHEBI:15378"/>
        <dbReference type="ChEBI" id="CHEBI:57453"/>
        <dbReference type="ChEBI" id="CHEBI:78530"/>
        <dbReference type="ChEBI" id="CHEBI:78844"/>
        <dbReference type="ChEBI" id="CHEBI:195366"/>
        <dbReference type="EC" id="2.1.2.9"/>
    </reaction>
</comment>
<dbReference type="InterPro" id="IPR036477">
    <property type="entry name" value="Formyl_transf_N_sf"/>
</dbReference>
<dbReference type="AlphaFoldDB" id="A0A2J0LER5"/>
<dbReference type="Proteomes" id="UP000231267">
    <property type="component" value="Unassembled WGS sequence"/>
</dbReference>
<evidence type="ECO:0000256" key="5">
    <source>
        <dbReference type="HAMAP-Rule" id="MF_00182"/>
    </source>
</evidence>
<sequence length="311" mass="34164">MNIVFFGTSQFAVPSLEALHKSKHKVLAVVTQPDRKKGRLLQLSAPAVKEAAVRLNLNVLQPVDLGSPEFIENLKSFKADLFVVVSYGNILKKQVLDIPKLFCINLHGSVLPKYRGAAPINWAIINGDETSGVTVMKMNEKMDEGDIILKNKVTIMAYDTAESLSGRLAASGAALLIKVIEKIEKNTVKFEKQDNSKATYAPKLKKEDGLIDWNKDAVRVDSHIRGMQPWPGAYTYLNNRLIKVCKASIYTKTLSGIPGEVVGIEKDGLLIATRSGAIVIEELQPESSRRMDVDAFAAGYRVKTGNILGSR</sequence>
<evidence type="ECO:0000259" key="6">
    <source>
        <dbReference type="Pfam" id="PF00551"/>
    </source>
</evidence>
<evidence type="ECO:0000256" key="2">
    <source>
        <dbReference type="ARBA" id="ARBA00012261"/>
    </source>
</evidence>
<comment type="caution">
    <text evidence="8">The sequence shown here is derived from an EMBL/GenBank/DDBJ whole genome shotgun (WGS) entry which is preliminary data.</text>
</comment>
<keyword evidence="3 5" id="KW-0808">Transferase</keyword>
<keyword evidence="4 5" id="KW-0648">Protein biosynthesis</keyword>
<dbReference type="PROSITE" id="PS00373">
    <property type="entry name" value="GART"/>
    <property type="match status" value="1"/>
</dbReference>
<dbReference type="SUPFAM" id="SSF50486">
    <property type="entry name" value="FMT C-terminal domain-like"/>
    <property type="match status" value="1"/>
</dbReference>
<gene>
    <name evidence="5" type="primary">fmt</name>
    <name evidence="8" type="ORF">COW11_03730</name>
</gene>
<dbReference type="EMBL" id="PFGP01000091">
    <property type="protein sequence ID" value="PIW66355.1"/>
    <property type="molecule type" value="Genomic_DNA"/>
</dbReference>
<organism evidence="8 9">
    <name type="scientific">Candidatus Taenaricola geysiri</name>
    <dbReference type="NCBI Taxonomy" id="1974752"/>
    <lineage>
        <taxon>Bacteria</taxon>
        <taxon>Pseudomonadati</taxon>
        <taxon>Candidatus Omnitrophota</taxon>
        <taxon>Candidatus Taenaricola</taxon>
    </lineage>
</organism>
<feature type="binding site" evidence="5">
    <location>
        <begin position="109"/>
        <end position="112"/>
    </location>
    <ligand>
        <name>(6S)-5,6,7,8-tetrahydrofolate</name>
        <dbReference type="ChEBI" id="CHEBI:57453"/>
    </ligand>
</feature>
<protein>
    <recommendedName>
        <fullName evidence="2 5">Methionyl-tRNA formyltransferase</fullName>
        <ecNumber evidence="2 5">2.1.2.9</ecNumber>
    </recommendedName>
</protein>
<dbReference type="PANTHER" id="PTHR11138:SF5">
    <property type="entry name" value="METHIONYL-TRNA FORMYLTRANSFERASE, MITOCHONDRIAL"/>
    <property type="match status" value="1"/>
</dbReference>
<feature type="domain" description="Formyl transferase N-terminal" evidence="6">
    <location>
        <begin position="1"/>
        <end position="180"/>
    </location>
</feature>
<dbReference type="CDD" id="cd08646">
    <property type="entry name" value="FMT_core_Met-tRNA-FMT_N"/>
    <property type="match status" value="1"/>
</dbReference>
<dbReference type="Pfam" id="PF00551">
    <property type="entry name" value="Formyl_trans_N"/>
    <property type="match status" value="1"/>
</dbReference>
<dbReference type="NCBIfam" id="TIGR00460">
    <property type="entry name" value="fmt"/>
    <property type="match status" value="1"/>
</dbReference>
<name>A0A2J0LER5_9BACT</name>
<evidence type="ECO:0000256" key="1">
    <source>
        <dbReference type="ARBA" id="ARBA00010699"/>
    </source>
</evidence>
<evidence type="ECO:0000256" key="3">
    <source>
        <dbReference type="ARBA" id="ARBA00022679"/>
    </source>
</evidence>
<proteinExistence type="inferred from homology"/>
<dbReference type="InterPro" id="IPR002376">
    <property type="entry name" value="Formyl_transf_N"/>
</dbReference>
<comment type="similarity">
    <text evidence="1 5">Belongs to the Fmt family.</text>
</comment>
<dbReference type="GO" id="GO:0005829">
    <property type="term" value="C:cytosol"/>
    <property type="evidence" value="ECO:0007669"/>
    <property type="project" value="TreeGrafter"/>
</dbReference>
<dbReference type="EC" id="2.1.2.9" evidence="2 5"/>
<dbReference type="SUPFAM" id="SSF53328">
    <property type="entry name" value="Formyltransferase"/>
    <property type="match status" value="1"/>
</dbReference>
<comment type="function">
    <text evidence="5">Attaches a formyl group to the free amino group of methionyl-tRNA(fMet). The formyl group appears to play a dual role in the initiator identity of N-formylmethionyl-tRNA by promoting its recognition by IF2 and preventing the misappropriation of this tRNA by the elongation apparatus.</text>
</comment>
<dbReference type="Gene3D" id="3.40.50.12230">
    <property type="match status" value="1"/>
</dbReference>
<accession>A0A2J0LER5</accession>
<dbReference type="PANTHER" id="PTHR11138">
    <property type="entry name" value="METHIONYL-TRNA FORMYLTRANSFERASE"/>
    <property type="match status" value="1"/>
</dbReference>
<dbReference type="FunFam" id="3.40.50.12230:FF:000001">
    <property type="entry name" value="Methionyl-tRNA formyltransferase"/>
    <property type="match status" value="1"/>
</dbReference>
<dbReference type="GO" id="GO:0004479">
    <property type="term" value="F:methionyl-tRNA formyltransferase activity"/>
    <property type="evidence" value="ECO:0007669"/>
    <property type="project" value="UniProtKB-UniRule"/>
</dbReference>
<dbReference type="Pfam" id="PF02911">
    <property type="entry name" value="Formyl_trans_C"/>
    <property type="match status" value="1"/>
</dbReference>
<dbReference type="InterPro" id="IPR044135">
    <property type="entry name" value="Met-tRNA-FMT_C"/>
</dbReference>
<dbReference type="CDD" id="cd08704">
    <property type="entry name" value="Met_tRNA_FMT_C"/>
    <property type="match status" value="1"/>
</dbReference>
<reference evidence="8 9" key="1">
    <citation type="submission" date="2017-09" db="EMBL/GenBank/DDBJ databases">
        <title>Depth-based differentiation of microbial function through sediment-hosted aquifers and enrichment of novel symbionts in the deep terrestrial subsurface.</title>
        <authorList>
            <person name="Probst A.J."/>
            <person name="Ladd B."/>
            <person name="Jarett J.K."/>
            <person name="Geller-Mcgrath D.E."/>
            <person name="Sieber C.M."/>
            <person name="Emerson J.B."/>
            <person name="Anantharaman K."/>
            <person name="Thomas B.C."/>
            <person name="Malmstrom R."/>
            <person name="Stieglmeier M."/>
            <person name="Klingl A."/>
            <person name="Woyke T."/>
            <person name="Ryan C.M."/>
            <person name="Banfield J.F."/>
        </authorList>
    </citation>
    <scope>NUCLEOTIDE SEQUENCE [LARGE SCALE GENOMIC DNA]</scope>
    <source>
        <strain evidence="8">CG12_big_fil_rev_8_21_14_0_65_43_15</strain>
    </source>
</reference>
<dbReference type="InterPro" id="IPR011034">
    <property type="entry name" value="Formyl_transferase-like_C_sf"/>
</dbReference>
<evidence type="ECO:0000259" key="7">
    <source>
        <dbReference type="Pfam" id="PF02911"/>
    </source>
</evidence>
<evidence type="ECO:0000256" key="4">
    <source>
        <dbReference type="ARBA" id="ARBA00022917"/>
    </source>
</evidence>
<dbReference type="InterPro" id="IPR041711">
    <property type="entry name" value="Met-tRNA-FMT_N"/>
</dbReference>
<dbReference type="InterPro" id="IPR005794">
    <property type="entry name" value="Fmt"/>
</dbReference>
<feature type="domain" description="Formyl transferase C-terminal" evidence="7">
    <location>
        <begin position="203"/>
        <end position="301"/>
    </location>
</feature>
<dbReference type="InterPro" id="IPR001555">
    <property type="entry name" value="GART_AS"/>
</dbReference>
<dbReference type="HAMAP" id="MF_00182">
    <property type="entry name" value="Formyl_trans"/>
    <property type="match status" value="1"/>
</dbReference>
<evidence type="ECO:0000313" key="8">
    <source>
        <dbReference type="EMBL" id="PIW66355.1"/>
    </source>
</evidence>